<sequence>MTLVPALAASLMLVAGPALAQHAGHHGHAGGAPGSSYAGLETRAVKALSDTQVADLKAGRGMGLAVPAELNGYPGPSHVLELAEALALAPGQRARLQGLFDAMQAEAVPLGERVIAGETELDRLFAERRAAPANVAAATAAIGVAQGELRAAHLRYHLATAEVLTPPQVDHYSRLRGYAAR</sequence>
<evidence type="ECO:0000313" key="3">
    <source>
        <dbReference type="Proteomes" id="UP000323142"/>
    </source>
</evidence>
<protein>
    <submittedName>
        <fullName evidence="2">Periplasmic heavy metal sensor</fullName>
    </submittedName>
</protein>
<keyword evidence="3" id="KW-1185">Reference proteome</keyword>
<dbReference type="InterPro" id="IPR025961">
    <property type="entry name" value="Metal_resist"/>
</dbReference>
<reference evidence="2 3" key="2">
    <citation type="submission" date="2019-09" db="EMBL/GenBank/DDBJ databases">
        <authorList>
            <person name="Jin C."/>
        </authorList>
    </citation>
    <scope>NUCLEOTIDE SEQUENCE [LARGE SCALE GENOMIC DNA]</scope>
    <source>
        <strain evidence="2 3">BN140002</strain>
    </source>
</reference>
<proteinExistence type="predicted"/>
<feature type="chain" id="PRO_5022804744" evidence="1">
    <location>
        <begin position="21"/>
        <end position="181"/>
    </location>
</feature>
<dbReference type="EMBL" id="VUOA01000029">
    <property type="protein sequence ID" value="KAA2236023.1"/>
    <property type="molecule type" value="Genomic_DNA"/>
</dbReference>
<dbReference type="OrthoDB" id="7353511at2"/>
<gene>
    <name evidence="2" type="ORF">F0L46_16750</name>
</gene>
<dbReference type="Pfam" id="PF13801">
    <property type="entry name" value="Metal_resist"/>
    <property type="match status" value="1"/>
</dbReference>
<reference evidence="2 3" key="1">
    <citation type="submission" date="2019-09" db="EMBL/GenBank/DDBJ databases">
        <title>Salinarimonas rosea gen. nov., sp. nov., a new member of the a-2 subgroup of the Proteobacteria.</title>
        <authorList>
            <person name="Liu J."/>
        </authorList>
    </citation>
    <scope>NUCLEOTIDE SEQUENCE [LARGE SCALE GENOMIC DNA]</scope>
    <source>
        <strain evidence="2 3">BN140002</strain>
    </source>
</reference>
<name>A0A5B2V951_9HYPH</name>
<dbReference type="Gene3D" id="1.20.120.1490">
    <property type="match status" value="1"/>
</dbReference>
<evidence type="ECO:0000256" key="1">
    <source>
        <dbReference type="SAM" id="SignalP"/>
    </source>
</evidence>
<organism evidence="2 3">
    <name type="scientific">Salinarimonas soli</name>
    <dbReference type="NCBI Taxonomy" id="1638099"/>
    <lineage>
        <taxon>Bacteria</taxon>
        <taxon>Pseudomonadati</taxon>
        <taxon>Pseudomonadota</taxon>
        <taxon>Alphaproteobacteria</taxon>
        <taxon>Hyphomicrobiales</taxon>
        <taxon>Salinarimonadaceae</taxon>
        <taxon>Salinarimonas</taxon>
    </lineage>
</organism>
<comment type="caution">
    <text evidence="2">The sequence shown here is derived from an EMBL/GenBank/DDBJ whole genome shotgun (WGS) entry which is preliminary data.</text>
</comment>
<dbReference type="AlphaFoldDB" id="A0A5B2V951"/>
<dbReference type="RefSeq" id="WP_149819610.1">
    <property type="nucleotide sequence ID" value="NZ_VUOA01000029.1"/>
</dbReference>
<dbReference type="Proteomes" id="UP000323142">
    <property type="component" value="Unassembled WGS sequence"/>
</dbReference>
<evidence type="ECO:0000313" key="2">
    <source>
        <dbReference type="EMBL" id="KAA2236023.1"/>
    </source>
</evidence>
<feature type="signal peptide" evidence="1">
    <location>
        <begin position="1"/>
        <end position="20"/>
    </location>
</feature>
<keyword evidence="1" id="KW-0732">Signal</keyword>
<accession>A0A5B2V951</accession>